<feature type="region of interest" description="Disordered" evidence="1">
    <location>
        <begin position="162"/>
        <end position="539"/>
    </location>
</feature>
<accession>A0A643C220</accession>
<keyword evidence="3" id="KW-1185">Reference proteome</keyword>
<gene>
    <name evidence="2" type="ORF">E2I00_001784</name>
</gene>
<feature type="compositionally biased region" description="Low complexity" evidence="1">
    <location>
        <begin position="444"/>
        <end position="460"/>
    </location>
</feature>
<evidence type="ECO:0000313" key="3">
    <source>
        <dbReference type="Proteomes" id="UP000437017"/>
    </source>
</evidence>
<feature type="non-terminal residue" evidence="2">
    <location>
        <position position="656"/>
    </location>
</feature>
<comment type="caution">
    <text evidence="2">The sequence shown here is derived from an EMBL/GenBank/DDBJ whole genome shotgun (WGS) entry which is preliminary data.</text>
</comment>
<dbReference type="OrthoDB" id="306254at2759"/>
<feature type="compositionally biased region" description="Low complexity" evidence="1">
    <location>
        <begin position="415"/>
        <end position="425"/>
    </location>
</feature>
<protein>
    <submittedName>
        <fullName evidence="2">Uncharacterized protein</fullName>
    </submittedName>
</protein>
<name>A0A643C220_BALPH</name>
<dbReference type="Proteomes" id="UP000437017">
    <property type="component" value="Unassembled WGS sequence"/>
</dbReference>
<dbReference type="PANTHER" id="PTHR13958">
    <property type="entry name" value="CENTROSOME-ASSOCIATED PROTEIN 350"/>
    <property type="match status" value="1"/>
</dbReference>
<feature type="compositionally biased region" description="Low complexity" evidence="1">
    <location>
        <begin position="635"/>
        <end position="656"/>
    </location>
</feature>
<feature type="region of interest" description="Disordered" evidence="1">
    <location>
        <begin position="574"/>
        <end position="656"/>
    </location>
</feature>
<proteinExistence type="predicted"/>
<dbReference type="InterPro" id="IPR028750">
    <property type="entry name" value="CEP350/CC187"/>
</dbReference>
<sequence>PVQERKPDQSPSRLPLARLHPCDNPILQWNQTRSQSPAPARFSHFTLQTLEQSLREEELRAQHQAALLRLRETALEEKTRAELAWLEHRRGYLNSTGSYAALVASAEKQHQALGNLERELREIRYLRNIQLFSRQEKKLLLQHQKDVPSLQRPTTLLRQELQARSRLPQSSSPDVKATREEGPGTSQQPEGPAQASSRPPRTPTPHRPGSPGSHRPRRSPENPQVPHLLTEQEDRTPPWAASAEDGHLQPPRLAWGEDTPVGSGRPDAGGPLAESHGHVGQGDPQTKPSLQPAGEKTRAPTGSRASNFQGQSRHSPSAGGPLSPREASEFQKASAILVQLSESSVSLSDGEAGDTPGADLSREVWDPEGLREPGAGAGLAPGCCLPTGGSSHLEHAGGPLVLPPFLGPGEGQKDSGTSGSPTSGSNAGKAKGRSPEAANPTFPSQTSSSGDLHSSLSFPSGTLASEGAEFGQRGETGPPLASAGCPEGPWGARPSPSTDGKPLQAPSEPEVPGSPRAPPGAPGGPAALTAESRAPGCGESRAPFVLEEACPPLARGVLTEILSPVREVLSYGRADLPSPTHWDTRLPPPLPILPADGEASPARAHSEDFPSPPEDAECPGGSWGTPGEDAPIITGELPSLSEEGLPEPLSPGPQES</sequence>
<evidence type="ECO:0000313" key="2">
    <source>
        <dbReference type="EMBL" id="KAB0394080.1"/>
    </source>
</evidence>
<dbReference type="AlphaFoldDB" id="A0A643C220"/>
<dbReference type="GO" id="GO:0008017">
    <property type="term" value="F:microtubule binding"/>
    <property type="evidence" value="ECO:0007669"/>
    <property type="project" value="InterPro"/>
</dbReference>
<feature type="non-terminal residue" evidence="2">
    <location>
        <position position="1"/>
    </location>
</feature>
<reference evidence="2 3" key="1">
    <citation type="journal article" date="2019" name="PLoS ONE">
        <title>Genomic analyses reveal an absence of contemporary introgressive admixture between fin whales and blue whales, despite known hybrids.</title>
        <authorList>
            <person name="Westbury M.V."/>
            <person name="Petersen B."/>
            <person name="Lorenzen E.D."/>
        </authorList>
    </citation>
    <scope>NUCLEOTIDE SEQUENCE [LARGE SCALE GENOMIC DNA]</scope>
    <source>
        <strain evidence="2">FinWhale-01</strain>
    </source>
</reference>
<evidence type="ECO:0000256" key="1">
    <source>
        <dbReference type="SAM" id="MobiDB-lite"/>
    </source>
</evidence>
<feature type="compositionally biased region" description="Low complexity" evidence="1">
    <location>
        <begin position="337"/>
        <end position="348"/>
    </location>
</feature>
<feature type="compositionally biased region" description="Basic and acidic residues" evidence="1">
    <location>
        <begin position="360"/>
        <end position="371"/>
    </location>
</feature>
<feature type="compositionally biased region" description="Polar residues" evidence="1">
    <location>
        <begin position="303"/>
        <end position="315"/>
    </location>
</feature>
<dbReference type="GO" id="GO:0005813">
    <property type="term" value="C:centrosome"/>
    <property type="evidence" value="ECO:0007669"/>
    <property type="project" value="InterPro"/>
</dbReference>
<organism evidence="2 3">
    <name type="scientific">Balaenoptera physalus</name>
    <name type="common">Fin whale</name>
    <name type="synonym">Balaena physalus</name>
    <dbReference type="NCBI Taxonomy" id="9770"/>
    <lineage>
        <taxon>Eukaryota</taxon>
        <taxon>Metazoa</taxon>
        <taxon>Chordata</taxon>
        <taxon>Craniata</taxon>
        <taxon>Vertebrata</taxon>
        <taxon>Euteleostomi</taxon>
        <taxon>Mammalia</taxon>
        <taxon>Eutheria</taxon>
        <taxon>Laurasiatheria</taxon>
        <taxon>Artiodactyla</taxon>
        <taxon>Whippomorpha</taxon>
        <taxon>Cetacea</taxon>
        <taxon>Mysticeti</taxon>
        <taxon>Balaenopteridae</taxon>
        <taxon>Balaenoptera</taxon>
    </lineage>
</organism>
<dbReference type="EMBL" id="SGJD01002914">
    <property type="protein sequence ID" value="KAB0394080.1"/>
    <property type="molecule type" value="Genomic_DNA"/>
</dbReference>
<dbReference type="GO" id="GO:0034453">
    <property type="term" value="P:microtubule anchoring"/>
    <property type="evidence" value="ECO:0007669"/>
    <property type="project" value="InterPro"/>
</dbReference>
<feature type="compositionally biased region" description="Low complexity" evidence="1">
    <location>
        <begin position="372"/>
        <end position="386"/>
    </location>
</feature>
<dbReference type="PANTHER" id="PTHR13958:SF3">
    <property type="entry name" value="CAP-GLY DOMAIN-CONTAINING PROTEIN-RELATED"/>
    <property type="match status" value="1"/>
</dbReference>